<evidence type="ECO:0000256" key="3">
    <source>
        <dbReference type="ARBA" id="ARBA00012057"/>
    </source>
</evidence>
<dbReference type="NCBIfam" id="NF002995">
    <property type="entry name" value="PRK03759.1"/>
    <property type="match status" value="1"/>
</dbReference>
<dbReference type="NCBIfam" id="TIGR02150">
    <property type="entry name" value="IPP_isom_1"/>
    <property type="match status" value="1"/>
</dbReference>
<keyword evidence="5 10" id="KW-0479">Metal-binding</keyword>
<name>A0A078MVU0_9MICC</name>
<feature type="binding site" evidence="10">
    <location>
        <position position="27"/>
    </location>
    <ligand>
        <name>Mn(2+)</name>
        <dbReference type="ChEBI" id="CHEBI:29035"/>
    </ligand>
</feature>
<dbReference type="UniPathway" id="UPA00059">
    <property type="reaction ID" value="UER00104"/>
</dbReference>
<feature type="binding site" evidence="10">
    <location>
        <position position="71"/>
    </location>
    <ligand>
        <name>Mn(2+)</name>
        <dbReference type="ChEBI" id="CHEBI:29035"/>
    </ligand>
</feature>
<dbReference type="PROSITE" id="PS51462">
    <property type="entry name" value="NUDIX"/>
    <property type="match status" value="1"/>
</dbReference>
<dbReference type="PANTHER" id="PTHR10885:SF0">
    <property type="entry name" value="ISOPENTENYL-DIPHOSPHATE DELTA-ISOMERASE"/>
    <property type="match status" value="1"/>
</dbReference>
<dbReference type="PANTHER" id="PTHR10885">
    <property type="entry name" value="ISOPENTENYL-DIPHOSPHATE DELTA-ISOMERASE"/>
    <property type="match status" value="1"/>
</dbReference>
<keyword evidence="8 10" id="KW-0414">Isoprene biosynthesis</keyword>
<accession>A0A078MVU0</accession>
<sequence>MEHRSEQVVLVNPDGEVIGTHPKATVHTRDTPLHLAFSTHVFNSDGDILVTRRALSKLTWPGVWTNSFCGHPGPGEATEDAVHRRARQELGLEVDRLELRLPDFRYRAVDASGVVEHEICPVYTAVAAADPRPSADEVMEWRWADPQELVPAVRAAPWAFSPWLALQLPLLYPAG</sequence>
<comment type="subcellular location">
    <subcellularLocation>
        <location evidence="10">Cytoplasm</location>
    </subcellularLocation>
</comment>
<comment type="cofactor">
    <cofactor evidence="10">
        <name>Mg(2+)</name>
        <dbReference type="ChEBI" id="CHEBI:18420"/>
    </cofactor>
    <text evidence="10">Binds 1 Mg(2+) ion per subunit. The magnesium ion binds only when substrate is bound.</text>
</comment>
<dbReference type="EMBL" id="LN483071">
    <property type="protein sequence ID" value="CEA08966.1"/>
    <property type="molecule type" value="Genomic_DNA"/>
</dbReference>
<keyword evidence="7 10" id="KW-0464">Manganese</keyword>
<dbReference type="GO" id="GO:0005737">
    <property type="term" value="C:cytoplasm"/>
    <property type="evidence" value="ECO:0007669"/>
    <property type="project" value="UniProtKB-SubCell"/>
</dbReference>
<evidence type="ECO:0000256" key="2">
    <source>
        <dbReference type="ARBA" id="ARBA00007579"/>
    </source>
</evidence>
<evidence type="ECO:0000256" key="9">
    <source>
        <dbReference type="ARBA" id="ARBA00023235"/>
    </source>
</evidence>
<protein>
    <recommendedName>
        <fullName evidence="3 10">Isopentenyl-diphosphate Delta-isomerase</fullName>
        <shortName evidence="10">IPP isomerase</shortName>
        <ecNumber evidence="3 10">5.3.3.2</ecNumber>
    </recommendedName>
    <alternativeName>
        <fullName evidence="10">IPP:DMAPP isomerase</fullName>
    </alternativeName>
    <alternativeName>
        <fullName evidence="10">Isopentenyl pyrophosphate isomerase</fullName>
    </alternativeName>
</protein>
<feature type="binding site" evidence="10">
    <location>
        <position position="118"/>
    </location>
    <ligand>
        <name>Mn(2+)</name>
        <dbReference type="ChEBI" id="CHEBI:29035"/>
    </ligand>
</feature>
<evidence type="ECO:0000256" key="1">
    <source>
        <dbReference type="ARBA" id="ARBA00004826"/>
    </source>
</evidence>
<gene>
    <name evidence="10 13" type="primary">idi</name>
    <name evidence="13" type="ORF">BN1051_02329</name>
</gene>
<keyword evidence="4 10" id="KW-0963">Cytoplasm</keyword>
<comment type="catalytic activity">
    <reaction evidence="10">
        <text>isopentenyl diphosphate = dimethylallyl diphosphate</text>
        <dbReference type="Rhea" id="RHEA:23284"/>
        <dbReference type="ChEBI" id="CHEBI:57623"/>
        <dbReference type="ChEBI" id="CHEBI:128769"/>
        <dbReference type="EC" id="5.3.3.2"/>
    </reaction>
</comment>
<dbReference type="InterPro" id="IPR056375">
    <property type="entry name" value="Idi_bact"/>
</dbReference>
<evidence type="ECO:0000256" key="11">
    <source>
        <dbReference type="PIRSR" id="PIRSR018427-1"/>
    </source>
</evidence>
<dbReference type="Pfam" id="PF00293">
    <property type="entry name" value="NUDIX"/>
    <property type="match status" value="1"/>
</dbReference>
<dbReference type="InterPro" id="IPR000086">
    <property type="entry name" value="NUDIX_hydrolase_dom"/>
</dbReference>
<dbReference type="AlphaFoldDB" id="A0A078MVU0"/>
<feature type="domain" description="Nudix hydrolase" evidence="12">
    <location>
        <begin position="32"/>
        <end position="166"/>
    </location>
</feature>
<keyword evidence="9 10" id="KW-0413">Isomerase</keyword>
<evidence type="ECO:0000256" key="10">
    <source>
        <dbReference type="HAMAP-Rule" id="MF_00202"/>
    </source>
</evidence>
<feature type="binding site" evidence="10">
    <location>
        <position position="34"/>
    </location>
    <ligand>
        <name>Mn(2+)</name>
        <dbReference type="ChEBI" id="CHEBI:29035"/>
    </ligand>
</feature>
<evidence type="ECO:0000256" key="5">
    <source>
        <dbReference type="ARBA" id="ARBA00022723"/>
    </source>
</evidence>
<dbReference type="GO" id="GO:0046872">
    <property type="term" value="F:metal ion binding"/>
    <property type="evidence" value="ECO:0007669"/>
    <property type="project" value="UniProtKB-KW"/>
</dbReference>
<dbReference type="InterPro" id="IPR011876">
    <property type="entry name" value="IsopentenylPP_isomerase_typ1"/>
</dbReference>
<evidence type="ECO:0000256" key="6">
    <source>
        <dbReference type="ARBA" id="ARBA00022842"/>
    </source>
</evidence>
<proteinExistence type="inferred from homology"/>
<comment type="cofactor">
    <cofactor evidence="10">
        <name>Mn(2+)</name>
        <dbReference type="ChEBI" id="CHEBI:29035"/>
    </cofactor>
    <text evidence="10">Binds 1 Mn(2+) ion per subunit.</text>
</comment>
<dbReference type="GO" id="GO:0050992">
    <property type="term" value="P:dimethylallyl diphosphate biosynthetic process"/>
    <property type="evidence" value="ECO:0007669"/>
    <property type="project" value="UniProtKB-UniRule"/>
</dbReference>
<comment type="similarity">
    <text evidence="2 10">Belongs to the IPP isomerase type 1 family.</text>
</comment>
<organism evidence="13">
    <name type="scientific">Arthrobacter saudimassiliensis</name>
    <dbReference type="NCBI Taxonomy" id="1461584"/>
    <lineage>
        <taxon>Bacteria</taxon>
        <taxon>Bacillati</taxon>
        <taxon>Actinomycetota</taxon>
        <taxon>Actinomycetes</taxon>
        <taxon>Micrococcales</taxon>
        <taxon>Micrococcaceae</taxon>
        <taxon>Arthrobacter</taxon>
    </lineage>
</organism>
<keyword evidence="6 10" id="KW-0460">Magnesium</keyword>
<evidence type="ECO:0000256" key="8">
    <source>
        <dbReference type="ARBA" id="ARBA00023229"/>
    </source>
</evidence>
<dbReference type="GO" id="GO:0004452">
    <property type="term" value="F:isopentenyl-diphosphate delta-isomerase activity"/>
    <property type="evidence" value="ECO:0007669"/>
    <property type="project" value="UniProtKB-UniRule"/>
</dbReference>
<feature type="active site" evidence="10 11">
    <location>
        <position position="69"/>
    </location>
</feature>
<dbReference type="SUPFAM" id="SSF55811">
    <property type="entry name" value="Nudix"/>
    <property type="match status" value="1"/>
</dbReference>
<dbReference type="EC" id="5.3.3.2" evidence="3 10"/>
<dbReference type="Gene3D" id="3.90.79.10">
    <property type="entry name" value="Nucleoside Triphosphate Pyrophosphohydrolase"/>
    <property type="match status" value="1"/>
</dbReference>
<dbReference type="PATRIC" id="fig|1461584.3.peg.2304"/>
<reference evidence="13" key="1">
    <citation type="submission" date="2014-07" db="EMBL/GenBank/DDBJ databases">
        <authorList>
            <person name="Urmite Genomes Urmite Genomes"/>
        </authorList>
    </citation>
    <scope>NUCLEOTIDE SEQUENCE</scope>
    <source>
        <strain evidence="13">11W110_air</strain>
    </source>
</reference>
<dbReference type="HAMAP" id="MF_00202">
    <property type="entry name" value="Idi"/>
    <property type="match status" value="1"/>
</dbReference>
<evidence type="ECO:0000256" key="7">
    <source>
        <dbReference type="ARBA" id="ARBA00023211"/>
    </source>
</evidence>
<dbReference type="CDD" id="cd02885">
    <property type="entry name" value="NUDIX_IPP_Isomerase"/>
    <property type="match status" value="1"/>
</dbReference>
<dbReference type="FunFam" id="3.90.79.10:FF:000009">
    <property type="entry name" value="Isopentenyl-diphosphate Delta-isomerase"/>
    <property type="match status" value="1"/>
</dbReference>
<feature type="binding site" evidence="10">
    <location>
        <position position="89"/>
    </location>
    <ligand>
        <name>Mg(2+)</name>
        <dbReference type="ChEBI" id="CHEBI:18420"/>
    </ligand>
</feature>
<dbReference type="PIRSF" id="PIRSF018427">
    <property type="entry name" value="Isopntndiph_ism"/>
    <property type="match status" value="1"/>
</dbReference>
<dbReference type="InterPro" id="IPR015797">
    <property type="entry name" value="NUDIX_hydrolase-like_dom_sf"/>
</dbReference>
<comment type="pathway">
    <text evidence="1 10">Isoprenoid biosynthesis; dimethylallyl diphosphate biosynthesis; dimethylallyl diphosphate from isopentenyl diphosphate: step 1/1.</text>
</comment>
<evidence type="ECO:0000313" key="13">
    <source>
        <dbReference type="EMBL" id="CEA08966.1"/>
    </source>
</evidence>
<evidence type="ECO:0000256" key="4">
    <source>
        <dbReference type="ARBA" id="ARBA00022490"/>
    </source>
</evidence>
<feature type="active site" evidence="10 11">
    <location>
        <position position="118"/>
    </location>
</feature>
<feature type="binding site" evidence="10">
    <location>
        <position position="116"/>
    </location>
    <ligand>
        <name>Mn(2+)</name>
        <dbReference type="ChEBI" id="CHEBI:29035"/>
    </ligand>
</feature>
<evidence type="ECO:0000259" key="12">
    <source>
        <dbReference type="PROSITE" id="PS51462"/>
    </source>
</evidence>
<comment type="function">
    <text evidence="10">Catalyzes the 1,3-allylic rearrangement of the homoallylic substrate isopentenyl (IPP) to its highly electrophilic allylic isomer, dimethylallyl diphosphate (DMAPP).</text>
</comment>
<dbReference type="GO" id="GO:0008299">
    <property type="term" value="P:isoprenoid biosynthetic process"/>
    <property type="evidence" value="ECO:0007669"/>
    <property type="project" value="UniProtKB-UniRule"/>
</dbReference>